<dbReference type="InterPro" id="IPR023485">
    <property type="entry name" value="Ptyr_pPase"/>
</dbReference>
<keyword evidence="4" id="KW-1185">Reference proteome</keyword>
<keyword evidence="3" id="KW-0560">Oxidoreductase</keyword>
<evidence type="ECO:0000259" key="2">
    <source>
        <dbReference type="SMART" id="SM00226"/>
    </source>
</evidence>
<dbReference type="InterPro" id="IPR036196">
    <property type="entry name" value="Ptyr_pPase_sf"/>
</dbReference>
<dbReference type="PANTHER" id="PTHR43428:SF1">
    <property type="entry name" value="ARSENATE REDUCTASE"/>
    <property type="match status" value="1"/>
</dbReference>
<name>A0ABU3NU06_9FIRM</name>
<dbReference type="GO" id="GO:0030612">
    <property type="term" value="F:arsenate reductase (thioredoxin) activity"/>
    <property type="evidence" value="ECO:0007669"/>
    <property type="project" value="UniProtKB-EC"/>
</dbReference>
<sequence length="145" mass="16568">MQHPRLVIICTQNSARSQMTEAFFKKYGNDVLEVHSAGFEPTEVNPLAKQVMAEVGIDISSQRSKSVKEFLGRMQFGYVVAVCKKAEGRCPTIFPGVRKLFSWPFDDPAAVEGTDEEKLEKFREVRNDIEIKVQEFVNDYRKGLY</sequence>
<dbReference type="SUPFAM" id="SSF52788">
    <property type="entry name" value="Phosphotyrosine protein phosphatases I"/>
    <property type="match status" value="1"/>
</dbReference>
<evidence type="ECO:0000313" key="3">
    <source>
        <dbReference type="EMBL" id="MDT8900292.1"/>
    </source>
</evidence>
<dbReference type="CDD" id="cd16345">
    <property type="entry name" value="LMWP_ArsC"/>
    <property type="match status" value="1"/>
</dbReference>
<dbReference type="SMART" id="SM00226">
    <property type="entry name" value="LMWPc"/>
    <property type="match status" value="1"/>
</dbReference>
<dbReference type="Proteomes" id="UP001254848">
    <property type="component" value="Unassembled WGS sequence"/>
</dbReference>
<dbReference type="EC" id="1.20.4.4" evidence="3"/>
<reference evidence="3 4" key="1">
    <citation type="submission" date="2023-07" db="EMBL/GenBank/DDBJ databases">
        <title>The novel representative of Negativicutes class, Anaeroselena agilis gen. nov. sp. nov.</title>
        <authorList>
            <person name="Prokofeva M.I."/>
            <person name="Elcheninov A.G."/>
            <person name="Klyukina A."/>
            <person name="Kublanov I.V."/>
            <person name="Frolov E.N."/>
            <person name="Podosokorskaya O.A."/>
        </authorList>
    </citation>
    <scope>NUCLEOTIDE SEQUENCE [LARGE SCALE GENOMIC DNA]</scope>
    <source>
        <strain evidence="3 4">4137-cl</strain>
    </source>
</reference>
<gene>
    <name evidence="3" type="ORF">Q4T40_03440</name>
</gene>
<dbReference type="Pfam" id="PF01451">
    <property type="entry name" value="LMWPc"/>
    <property type="match status" value="1"/>
</dbReference>
<feature type="domain" description="Phosphotyrosine protein phosphatase I" evidence="2">
    <location>
        <begin position="4"/>
        <end position="139"/>
    </location>
</feature>
<protein>
    <submittedName>
        <fullName evidence="3">Arsenate reductase ArsC</fullName>
        <ecNumber evidence="3">1.20.4.4</ecNumber>
    </submittedName>
</protein>
<evidence type="ECO:0000256" key="1">
    <source>
        <dbReference type="ARBA" id="ARBA00022849"/>
    </source>
</evidence>
<dbReference type="EMBL" id="JAUOZS010000001">
    <property type="protein sequence ID" value="MDT8900292.1"/>
    <property type="molecule type" value="Genomic_DNA"/>
</dbReference>
<dbReference type="Gene3D" id="3.40.50.2300">
    <property type="match status" value="1"/>
</dbReference>
<comment type="caution">
    <text evidence="3">The sequence shown here is derived from an EMBL/GenBank/DDBJ whole genome shotgun (WGS) entry which is preliminary data.</text>
</comment>
<proteinExistence type="predicted"/>
<keyword evidence="1" id="KW-0059">Arsenical resistance</keyword>
<organism evidence="3 4">
    <name type="scientific">Anaeroselena agilis</name>
    <dbReference type="NCBI Taxonomy" id="3063788"/>
    <lineage>
        <taxon>Bacteria</taxon>
        <taxon>Bacillati</taxon>
        <taxon>Bacillota</taxon>
        <taxon>Negativicutes</taxon>
        <taxon>Acetonemataceae</taxon>
        <taxon>Anaeroselena</taxon>
    </lineage>
</organism>
<dbReference type="RefSeq" id="WP_413778842.1">
    <property type="nucleotide sequence ID" value="NZ_JAUOZS010000001.1"/>
</dbReference>
<accession>A0ABU3NU06</accession>
<evidence type="ECO:0000313" key="4">
    <source>
        <dbReference type="Proteomes" id="UP001254848"/>
    </source>
</evidence>
<dbReference type="PANTHER" id="PTHR43428">
    <property type="entry name" value="ARSENATE REDUCTASE"/>
    <property type="match status" value="1"/>
</dbReference>